<dbReference type="AlphaFoldDB" id="A0A1C0U9L1"/>
<comment type="caution">
    <text evidence="1">The sequence shown here is derived from an EMBL/GenBank/DDBJ whole genome shotgun (WGS) entry which is preliminary data.</text>
</comment>
<sequence>MLRRTQQRRGLANPFASLYLLATAVLGPGSRFYGQVNMLVDFPLNDERLYPIDFKMHCDGKGANPQEHS</sequence>
<dbReference type="InterPro" id="IPR022797">
    <property type="entry name" value="LcrR/CesD2"/>
</dbReference>
<dbReference type="Pfam" id="PF09621">
    <property type="entry name" value="LcrR"/>
    <property type="match status" value="1"/>
</dbReference>
<accession>A0A1C0U9L1</accession>
<proteinExistence type="predicted"/>
<gene>
    <name evidence="1" type="ORF">Ppb6_00186</name>
</gene>
<dbReference type="STRING" id="286156.Ppb6_00186"/>
<evidence type="ECO:0000313" key="1">
    <source>
        <dbReference type="EMBL" id="OCQ54617.1"/>
    </source>
</evidence>
<keyword evidence="2" id="KW-1185">Reference proteome</keyword>
<organism evidence="1 2">
    <name type="scientific">Photorhabdus australis subsp. thailandensis</name>
    <dbReference type="NCBI Taxonomy" id="2805096"/>
    <lineage>
        <taxon>Bacteria</taxon>
        <taxon>Pseudomonadati</taxon>
        <taxon>Pseudomonadota</taxon>
        <taxon>Gammaproteobacteria</taxon>
        <taxon>Enterobacterales</taxon>
        <taxon>Morganellaceae</taxon>
        <taxon>Photorhabdus</taxon>
    </lineage>
</organism>
<name>A0A1C0U9L1_9GAMM</name>
<reference evidence="1 2" key="1">
    <citation type="submission" date="2015-12" db="EMBL/GenBank/DDBJ databases">
        <title>Genome comparisons provide insights into the role of secondary metabolites in the pathogenic phase of the Photorhabdus life cycle.</title>
        <authorList>
            <person name="Tobias N.J."/>
            <person name="Mishra B."/>
            <person name="Gupta D.K."/>
            <person name="Thines M."/>
            <person name="Stinear T.P."/>
            <person name="Bode H.B."/>
        </authorList>
    </citation>
    <scope>NUCLEOTIDE SEQUENCE [LARGE SCALE GENOMIC DNA]</scope>
    <source>
        <strain evidence="1 2">PB68.1</strain>
    </source>
</reference>
<dbReference type="Proteomes" id="UP000093476">
    <property type="component" value="Unassembled WGS sequence"/>
</dbReference>
<protein>
    <submittedName>
        <fullName evidence="1">Type III secretion system regulator (LcrR)</fullName>
    </submittedName>
</protein>
<dbReference type="EMBL" id="LOMY01000010">
    <property type="protein sequence ID" value="OCQ54617.1"/>
    <property type="molecule type" value="Genomic_DNA"/>
</dbReference>
<evidence type="ECO:0000313" key="2">
    <source>
        <dbReference type="Proteomes" id="UP000093476"/>
    </source>
</evidence>